<dbReference type="Pfam" id="PF00657">
    <property type="entry name" value="Lipase_GDSL"/>
    <property type="match status" value="2"/>
</dbReference>
<dbReference type="PANTHER" id="PTHR45642:SF120">
    <property type="entry name" value="GDSL-LIKE LIPASE_ACYLHYDROLASE"/>
    <property type="match status" value="1"/>
</dbReference>
<dbReference type="InterPro" id="IPR050592">
    <property type="entry name" value="GDSL_lipolytic_enzyme"/>
</dbReference>
<name>A0AAD9TDK5_9ROSI</name>
<dbReference type="SUPFAM" id="SSF52266">
    <property type="entry name" value="SGNH hydrolase"/>
    <property type="match status" value="2"/>
</dbReference>
<dbReference type="EMBL" id="JANJYI010000009">
    <property type="protein sequence ID" value="KAK2634087.1"/>
    <property type="molecule type" value="Genomic_DNA"/>
</dbReference>
<evidence type="ECO:0000313" key="3">
    <source>
        <dbReference type="EMBL" id="KAK2634087.1"/>
    </source>
</evidence>
<dbReference type="InterPro" id="IPR001087">
    <property type="entry name" value="GDSL"/>
</dbReference>
<dbReference type="FunFam" id="3.40.50.1110:FF:000003">
    <property type="entry name" value="GDSL esterase/lipase APG"/>
    <property type="match status" value="2"/>
</dbReference>
<evidence type="ECO:0000256" key="2">
    <source>
        <dbReference type="SAM" id="Phobius"/>
    </source>
</evidence>
<evidence type="ECO:0008006" key="5">
    <source>
        <dbReference type="Google" id="ProtNLM"/>
    </source>
</evidence>
<dbReference type="Gene3D" id="3.40.50.1110">
    <property type="entry name" value="SGNH hydrolase"/>
    <property type="match status" value="2"/>
</dbReference>
<feature type="transmembrane region" description="Helical" evidence="2">
    <location>
        <begin position="318"/>
        <end position="337"/>
    </location>
</feature>
<dbReference type="Proteomes" id="UP001280121">
    <property type="component" value="Unassembled WGS sequence"/>
</dbReference>
<protein>
    <recommendedName>
        <fullName evidence="5">GDSL esterase/lipase</fullName>
    </recommendedName>
</protein>
<dbReference type="PANTHER" id="PTHR45642">
    <property type="entry name" value="GDSL ESTERASE/LIPASE EXL3"/>
    <property type="match status" value="1"/>
</dbReference>
<reference evidence="3" key="1">
    <citation type="journal article" date="2023" name="Plant J.">
        <title>Genome sequences and population genomics provide insights into the demographic history, inbreeding, and mutation load of two 'living fossil' tree species of Dipteronia.</title>
        <authorList>
            <person name="Feng Y."/>
            <person name="Comes H.P."/>
            <person name="Chen J."/>
            <person name="Zhu S."/>
            <person name="Lu R."/>
            <person name="Zhang X."/>
            <person name="Li P."/>
            <person name="Qiu J."/>
            <person name="Olsen K.M."/>
            <person name="Qiu Y."/>
        </authorList>
    </citation>
    <scope>NUCLEOTIDE SEQUENCE</scope>
    <source>
        <strain evidence="3">KIB01</strain>
    </source>
</reference>
<dbReference type="AlphaFoldDB" id="A0AAD9TDK5"/>
<dbReference type="GO" id="GO:0016788">
    <property type="term" value="F:hydrolase activity, acting on ester bonds"/>
    <property type="evidence" value="ECO:0007669"/>
    <property type="project" value="InterPro"/>
</dbReference>
<accession>A0AAD9TDK5</accession>
<keyword evidence="2" id="KW-0472">Membrane</keyword>
<keyword evidence="4" id="KW-1185">Reference proteome</keyword>
<organism evidence="3 4">
    <name type="scientific">Dipteronia dyeriana</name>
    <dbReference type="NCBI Taxonomy" id="168575"/>
    <lineage>
        <taxon>Eukaryota</taxon>
        <taxon>Viridiplantae</taxon>
        <taxon>Streptophyta</taxon>
        <taxon>Embryophyta</taxon>
        <taxon>Tracheophyta</taxon>
        <taxon>Spermatophyta</taxon>
        <taxon>Magnoliopsida</taxon>
        <taxon>eudicotyledons</taxon>
        <taxon>Gunneridae</taxon>
        <taxon>Pentapetalae</taxon>
        <taxon>rosids</taxon>
        <taxon>malvids</taxon>
        <taxon>Sapindales</taxon>
        <taxon>Sapindaceae</taxon>
        <taxon>Hippocastanoideae</taxon>
        <taxon>Acereae</taxon>
        <taxon>Dipteronia</taxon>
    </lineage>
</organism>
<dbReference type="CDD" id="cd01837">
    <property type="entry name" value="SGNH_plant_lipase_like"/>
    <property type="match status" value="2"/>
</dbReference>
<dbReference type="InterPro" id="IPR036514">
    <property type="entry name" value="SGNH_hydro_sf"/>
</dbReference>
<keyword evidence="2" id="KW-0812">Transmembrane</keyword>
<comment type="similarity">
    <text evidence="1">Belongs to the 'GDSL' lipolytic enzyme family.</text>
</comment>
<sequence>MDTGNNNYIKTILKGNFLPYGQNFPGNVPPTGRFSNGKIVPDFLASALGIKDKVPPFLDPNLSDEELVSVCFASAGSGWDDLTTMMTKVITADKQIDMFKDYIKRVKGIIGDEKKGMKIINDALVVISSGTNDFGYNFYGIPTRRFQYTVDRYQDFLLLRLQSFVKALYELGCRRIVIAGLPPMGCLPLQITAKIQIPLDRKCLEDQNSESKAYNDKLSNLINQLQALLPRSKIVYADIYSPLLDMIQNPKKYGFVETNKGCCGTGLLEVAFLCNPTRPVCQNPSQFIFWDSLHPTQSAYEFLTKHFPLLLLSQMASINLLIIIITFLQILIIIFFFNTAYCDIIKFPSTILIFGDSTVDTGNNNYIKTLANGNYLPYGQDFPGHIPTGRFSNGKLLPDFIASALGIKAEAVPPFLDPNLSDDQLLSGVSFASSGSGFDDLTTLASKAIPVSKQIKLFRDYIRRIKGIAGDEKTKKIISASLVIISAGANDFIFSFYDIPTRRLEFSVGGYQDFLLDRLQSFVKELYELGCRKVIIAGLPPIGCLPIQMTLKIENPLHRKCLEDQNSDAQSYNHKLSKLIGQLQPSLPCSKIIFADIYQPLIDMINHPHEYGFVETKRGCCGSGLIEAAYLCNPTTPTCGNASQFIFWDSIHPTQSAYQFLTQYLEIEILPKLLLHQSR</sequence>
<proteinExistence type="inferred from homology"/>
<comment type="caution">
    <text evidence="3">The sequence shown here is derived from an EMBL/GenBank/DDBJ whole genome shotgun (WGS) entry which is preliminary data.</text>
</comment>
<evidence type="ECO:0000313" key="4">
    <source>
        <dbReference type="Proteomes" id="UP001280121"/>
    </source>
</evidence>
<dbReference type="InterPro" id="IPR035669">
    <property type="entry name" value="SGNH_plant_lipase-like"/>
</dbReference>
<keyword evidence="2" id="KW-1133">Transmembrane helix</keyword>
<evidence type="ECO:0000256" key="1">
    <source>
        <dbReference type="ARBA" id="ARBA00008668"/>
    </source>
</evidence>
<gene>
    <name evidence="3" type="ORF">Ddye_028879</name>
</gene>